<dbReference type="AlphaFoldDB" id="A0A1D2MCD2"/>
<sequence>MGWYTHENDQIDDIPDPNASQVSVSIDYDYFCPALMDCWPVILSYVTKRHDLRALTNTCRLFQDMLHARKMSKLVIPILMKNPCFGKSGILSCRLLNQEIKHNVDKFLRQTQPSWLKESFDLKEPSRYQQFIEFAQSVNGKSTFISKQLNIQMLDLECFDLAMILFQQHGHLIKELRLGIFHSMLPSPIAQALIQALSLLSEVEKLDLSFLNFDHLGPNDNLDQVEEEWNLFDGILVNSLPKLSALVELTLTVDCSNSFNLCLPLAGVVDPVLRMYGPQLSKLTCSESSFALDVDVGLLNSHLTNLRKLEIPSLASNDADLVFQKLSQVTWPNLESLSLGRQLGGVQFTVYYAAHALANFRNSLKELRLGAMHGEGAYLCGVNPVYIYTFPRLTKLVVCSSDIYNGIWHVFRFHFINLEYLRFEQMNGEVVPIPYYNELKDYFIMFPKLKKLTWVDGIGNGVYCVTFTRMLLLGE</sequence>
<accession>A0A1D2MCD2</accession>
<dbReference type="Gene3D" id="3.80.10.10">
    <property type="entry name" value="Ribonuclease Inhibitor"/>
    <property type="match status" value="1"/>
</dbReference>
<comment type="caution">
    <text evidence="1">The sequence shown here is derived from an EMBL/GenBank/DDBJ whole genome shotgun (WGS) entry which is preliminary data.</text>
</comment>
<dbReference type="EMBL" id="LJIJ01001860">
    <property type="protein sequence ID" value="ODM90657.1"/>
    <property type="molecule type" value="Genomic_DNA"/>
</dbReference>
<dbReference type="InterPro" id="IPR032675">
    <property type="entry name" value="LRR_dom_sf"/>
</dbReference>
<evidence type="ECO:0000313" key="2">
    <source>
        <dbReference type="Proteomes" id="UP000094527"/>
    </source>
</evidence>
<keyword evidence="2" id="KW-1185">Reference proteome</keyword>
<name>A0A1D2MCD2_ORCCI</name>
<dbReference type="SUPFAM" id="SSF52047">
    <property type="entry name" value="RNI-like"/>
    <property type="match status" value="1"/>
</dbReference>
<proteinExistence type="predicted"/>
<evidence type="ECO:0000313" key="1">
    <source>
        <dbReference type="EMBL" id="ODM90657.1"/>
    </source>
</evidence>
<gene>
    <name evidence="1" type="ORF">Ocin01_16027</name>
</gene>
<reference evidence="1 2" key="1">
    <citation type="journal article" date="2016" name="Genome Biol. Evol.">
        <title>Gene Family Evolution Reflects Adaptation to Soil Environmental Stressors in the Genome of the Collembolan Orchesella cincta.</title>
        <authorList>
            <person name="Faddeeva-Vakhrusheva A."/>
            <person name="Derks M.F."/>
            <person name="Anvar S.Y."/>
            <person name="Agamennone V."/>
            <person name="Suring W."/>
            <person name="Smit S."/>
            <person name="van Straalen N.M."/>
            <person name="Roelofs D."/>
        </authorList>
    </citation>
    <scope>NUCLEOTIDE SEQUENCE [LARGE SCALE GENOMIC DNA]</scope>
    <source>
        <tissue evidence="1">Mixed pool</tissue>
    </source>
</reference>
<organism evidence="1 2">
    <name type="scientific">Orchesella cincta</name>
    <name type="common">Springtail</name>
    <name type="synonym">Podura cincta</name>
    <dbReference type="NCBI Taxonomy" id="48709"/>
    <lineage>
        <taxon>Eukaryota</taxon>
        <taxon>Metazoa</taxon>
        <taxon>Ecdysozoa</taxon>
        <taxon>Arthropoda</taxon>
        <taxon>Hexapoda</taxon>
        <taxon>Collembola</taxon>
        <taxon>Entomobryomorpha</taxon>
        <taxon>Entomobryoidea</taxon>
        <taxon>Orchesellidae</taxon>
        <taxon>Orchesellinae</taxon>
        <taxon>Orchesella</taxon>
    </lineage>
</organism>
<evidence type="ECO:0008006" key="3">
    <source>
        <dbReference type="Google" id="ProtNLM"/>
    </source>
</evidence>
<dbReference type="Proteomes" id="UP000094527">
    <property type="component" value="Unassembled WGS sequence"/>
</dbReference>
<protein>
    <recommendedName>
        <fullName evidence="3">F-box domain-containing protein</fullName>
    </recommendedName>
</protein>